<organism evidence="1 2">
    <name type="scientific">Joostella atrarenae</name>
    <dbReference type="NCBI Taxonomy" id="679257"/>
    <lineage>
        <taxon>Bacteria</taxon>
        <taxon>Pseudomonadati</taxon>
        <taxon>Bacteroidota</taxon>
        <taxon>Flavobacteriia</taxon>
        <taxon>Flavobacteriales</taxon>
        <taxon>Flavobacteriaceae</taxon>
        <taxon>Joostella</taxon>
    </lineage>
</organism>
<dbReference type="PROSITE" id="PS51257">
    <property type="entry name" value="PROKAR_LIPOPROTEIN"/>
    <property type="match status" value="1"/>
</dbReference>
<evidence type="ECO:0000313" key="1">
    <source>
        <dbReference type="EMBL" id="MCF8715091.1"/>
    </source>
</evidence>
<comment type="caution">
    <text evidence="1">The sequence shown here is derived from an EMBL/GenBank/DDBJ whole genome shotgun (WGS) entry which is preliminary data.</text>
</comment>
<protein>
    <submittedName>
        <fullName evidence="1">DUF4920 domain-containing protein</fullName>
    </submittedName>
</protein>
<dbReference type="Pfam" id="PF16267">
    <property type="entry name" value="DUF4920"/>
    <property type="match status" value="1"/>
</dbReference>
<accession>A0ABS9J3T4</accession>
<dbReference type="Proteomes" id="UP000829517">
    <property type="component" value="Unassembled WGS sequence"/>
</dbReference>
<keyword evidence="2" id="KW-1185">Reference proteome</keyword>
<sequence length="163" mass="17963">MKIKLIVIVLAGLLASCTGNKRDNNKEIAENYNVYGDTIMLNNSIDTEQLLSKYHSIEVGDSTTVVVKAEVVEVCQKKGCWMKLDLPDGELAMVKFKDYGFFVPKDIAGKEVILKGNAFVDEVSVSDLKHYAQDAGKTEEEIAAITAPERTFAFEANGVLLKK</sequence>
<dbReference type="InterPro" id="IPR032577">
    <property type="entry name" value="DUF4920"/>
</dbReference>
<proteinExistence type="predicted"/>
<evidence type="ECO:0000313" key="2">
    <source>
        <dbReference type="Proteomes" id="UP000829517"/>
    </source>
</evidence>
<gene>
    <name evidence="1" type="ORF">JM658_09670</name>
</gene>
<dbReference type="EMBL" id="JAETXX010000005">
    <property type="protein sequence ID" value="MCF8715091.1"/>
    <property type="molecule type" value="Genomic_DNA"/>
</dbReference>
<name>A0ABS9J3T4_9FLAO</name>
<reference evidence="1 2" key="1">
    <citation type="submission" date="2021-01" db="EMBL/GenBank/DDBJ databases">
        <title>Genome sequencing of Joostella atrarenae M1-2 (= KCTC 23194).</title>
        <authorList>
            <person name="Zakaria M.R."/>
            <person name="Lam M.Q."/>
            <person name="Chong C.S."/>
        </authorList>
    </citation>
    <scope>NUCLEOTIDE SEQUENCE [LARGE SCALE GENOMIC DNA]</scope>
    <source>
        <strain evidence="1 2">M1-2</strain>
    </source>
</reference>
<dbReference type="RefSeq" id="WP_236959058.1">
    <property type="nucleotide sequence ID" value="NZ_JAETXX010000005.1"/>
</dbReference>